<feature type="compositionally biased region" description="Acidic residues" evidence="1">
    <location>
        <begin position="237"/>
        <end position="257"/>
    </location>
</feature>
<reference evidence="2" key="1">
    <citation type="submission" date="2016-10" db="EMBL/GenBank/DDBJ databases">
        <authorList>
            <person name="Benchimol M."/>
            <person name="Almeida L.G."/>
            <person name="Vasconcelos A.T."/>
            <person name="Perreira-Neves A."/>
            <person name="Rosa I.A."/>
            <person name="Tasca T."/>
            <person name="Bogo M.R."/>
            <person name="de Souza W."/>
        </authorList>
    </citation>
    <scope>NUCLEOTIDE SEQUENCE [LARGE SCALE GENOMIC DNA]</scope>
    <source>
        <strain evidence="2">K</strain>
    </source>
</reference>
<dbReference type="VEuPathDB" id="TrichDB:TRFO_03380"/>
<dbReference type="OrthoDB" id="10672102at2759"/>
<sequence length="257" mass="28714">MKKQGTPTRRKAAAPLKFVKGGENLDVANSILRAEMPNKKASVQKKHKATAARSSLRRSASIERIFDKKKVEEKQSNVNHLRQQLSELKQKEKILAEKTKQQQQQPVATKQPAHQPTHQPIQQPVKQPINEPVKQPINEPVQQEIVAPPPQEALPPPPPPPPPPAAKCLPPKPANALPRPIPAASKTFNILEIRQSLRKVNSEATFAPPPIPMDRETSFIDVINQTMADRRNAFAPESDDDCWDDSESSDYSEETEF</sequence>
<dbReference type="RefSeq" id="XP_068366743.1">
    <property type="nucleotide sequence ID" value="XM_068491258.1"/>
</dbReference>
<feature type="compositionally biased region" description="Polar residues" evidence="1">
    <location>
        <begin position="114"/>
        <end position="125"/>
    </location>
</feature>
<comment type="caution">
    <text evidence="2">The sequence shown here is derived from an EMBL/GenBank/DDBJ whole genome shotgun (WGS) entry which is preliminary data.</text>
</comment>
<organism evidence="2 3">
    <name type="scientific">Tritrichomonas foetus</name>
    <dbReference type="NCBI Taxonomy" id="1144522"/>
    <lineage>
        <taxon>Eukaryota</taxon>
        <taxon>Metamonada</taxon>
        <taxon>Parabasalia</taxon>
        <taxon>Tritrichomonadida</taxon>
        <taxon>Tritrichomonadidae</taxon>
        <taxon>Tritrichomonas</taxon>
    </lineage>
</organism>
<feature type="compositionally biased region" description="Polar residues" evidence="1">
    <location>
        <begin position="76"/>
        <end position="87"/>
    </location>
</feature>
<feature type="region of interest" description="Disordered" evidence="1">
    <location>
        <begin position="38"/>
        <end position="181"/>
    </location>
</feature>
<dbReference type="Proteomes" id="UP000179807">
    <property type="component" value="Unassembled WGS sequence"/>
</dbReference>
<feature type="compositionally biased region" description="Low complexity" evidence="1">
    <location>
        <begin position="101"/>
        <end position="113"/>
    </location>
</feature>
<keyword evidence="3" id="KW-1185">Reference proteome</keyword>
<evidence type="ECO:0000313" key="3">
    <source>
        <dbReference type="Proteomes" id="UP000179807"/>
    </source>
</evidence>
<dbReference type="AlphaFoldDB" id="A0A1J4KQM9"/>
<feature type="compositionally biased region" description="Basic and acidic residues" evidence="1">
    <location>
        <begin position="88"/>
        <end position="100"/>
    </location>
</feature>
<evidence type="ECO:0000313" key="2">
    <source>
        <dbReference type="EMBL" id="OHT13607.1"/>
    </source>
</evidence>
<protein>
    <submittedName>
        <fullName evidence="2">Uncharacterized protein</fullName>
    </submittedName>
</protein>
<accession>A0A1J4KQM9</accession>
<evidence type="ECO:0000256" key="1">
    <source>
        <dbReference type="SAM" id="MobiDB-lite"/>
    </source>
</evidence>
<proteinExistence type="predicted"/>
<feature type="region of interest" description="Disordered" evidence="1">
    <location>
        <begin position="230"/>
        <end position="257"/>
    </location>
</feature>
<name>A0A1J4KQM9_9EUKA</name>
<dbReference type="EMBL" id="MLAK01000509">
    <property type="protein sequence ID" value="OHT13607.1"/>
    <property type="molecule type" value="Genomic_DNA"/>
</dbReference>
<gene>
    <name evidence="2" type="ORF">TRFO_03380</name>
</gene>
<feature type="compositionally biased region" description="Pro residues" evidence="1">
    <location>
        <begin position="147"/>
        <end position="173"/>
    </location>
</feature>
<feature type="compositionally biased region" description="Basic and acidic residues" evidence="1">
    <location>
        <begin position="60"/>
        <end position="75"/>
    </location>
</feature>
<dbReference type="GeneID" id="94825962"/>